<feature type="compositionally biased region" description="Gly residues" evidence="1">
    <location>
        <begin position="35"/>
        <end position="49"/>
    </location>
</feature>
<accession>A0A0D2J4A2</accession>
<dbReference type="RefSeq" id="XP_013893767.1">
    <property type="nucleotide sequence ID" value="XM_014038313.1"/>
</dbReference>
<feature type="compositionally biased region" description="Polar residues" evidence="1">
    <location>
        <begin position="74"/>
        <end position="84"/>
    </location>
</feature>
<protein>
    <recommendedName>
        <fullName evidence="5">CNNM transmembrane domain-containing protein</fullName>
    </recommendedName>
</protein>
<feature type="signal peptide" evidence="2">
    <location>
        <begin position="1"/>
        <end position="21"/>
    </location>
</feature>
<dbReference type="AlphaFoldDB" id="A0A0D2J4A2"/>
<evidence type="ECO:0008006" key="5">
    <source>
        <dbReference type="Google" id="ProtNLM"/>
    </source>
</evidence>
<proteinExistence type="predicted"/>
<evidence type="ECO:0000256" key="2">
    <source>
        <dbReference type="SAM" id="SignalP"/>
    </source>
</evidence>
<sequence>ALTLFLQIGACLLIAMEVAKSIVPIYIRRAADRLSGGGGADAAAGGGDLAGDRTAAAEPAQGRARSGCPRSSRPAPSTPGQTRSAAGHRVPEITRDLVERLVMHSVSGSGVPGGPNANSGAAAAAAAAKQETSLPGAWTSSGGGSELLSLSGGLRAGGGGADGAVHVRARPAAAALPVECDAAQPAAGSWAVLRSPK</sequence>
<dbReference type="KEGG" id="mng:MNEG_13214"/>
<gene>
    <name evidence="3" type="ORF">MNEG_13214</name>
</gene>
<keyword evidence="2" id="KW-0732">Signal</keyword>
<dbReference type="GeneID" id="25730654"/>
<dbReference type="EMBL" id="KK103912">
    <property type="protein sequence ID" value="KIY94747.1"/>
    <property type="molecule type" value="Genomic_DNA"/>
</dbReference>
<evidence type="ECO:0000256" key="1">
    <source>
        <dbReference type="SAM" id="MobiDB-lite"/>
    </source>
</evidence>
<evidence type="ECO:0000313" key="3">
    <source>
        <dbReference type="EMBL" id="KIY94747.1"/>
    </source>
</evidence>
<feature type="region of interest" description="Disordered" evidence="1">
    <location>
        <begin position="34"/>
        <end position="90"/>
    </location>
</feature>
<keyword evidence="4" id="KW-1185">Reference proteome</keyword>
<feature type="non-terminal residue" evidence="3">
    <location>
        <position position="1"/>
    </location>
</feature>
<organism evidence="3 4">
    <name type="scientific">Monoraphidium neglectum</name>
    <dbReference type="NCBI Taxonomy" id="145388"/>
    <lineage>
        <taxon>Eukaryota</taxon>
        <taxon>Viridiplantae</taxon>
        <taxon>Chlorophyta</taxon>
        <taxon>core chlorophytes</taxon>
        <taxon>Chlorophyceae</taxon>
        <taxon>CS clade</taxon>
        <taxon>Sphaeropleales</taxon>
        <taxon>Selenastraceae</taxon>
        <taxon>Monoraphidium</taxon>
    </lineage>
</organism>
<reference evidence="3 4" key="1">
    <citation type="journal article" date="2013" name="BMC Genomics">
        <title>Reconstruction of the lipid metabolism for the microalga Monoraphidium neglectum from its genome sequence reveals characteristics suitable for biofuel production.</title>
        <authorList>
            <person name="Bogen C."/>
            <person name="Al-Dilaimi A."/>
            <person name="Albersmeier A."/>
            <person name="Wichmann J."/>
            <person name="Grundmann M."/>
            <person name="Rupp O."/>
            <person name="Lauersen K.J."/>
            <person name="Blifernez-Klassen O."/>
            <person name="Kalinowski J."/>
            <person name="Goesmann A."/>
            <person name="Mussgnug J.H."/>
            <person name="Kruse O."/>
        </authorList>
    </citation>
    <scope>NUCLEOTIDE SEQUENCE [LARGE SCALE GENOMIC DNA]</scope>
    <source>
        <strain evidence="3 4">SAG 48.87</strain>
    </source>
</reference>
<evidence type="ECO:0000313" key="4">
    <source>
        <dbReference type="Proteomes" id="UP000054498"/>
    </source>
</evidence>
<name>A0A0D2J4A2_9CHLO</name>
<dbReference type="Proteomes" id="UP000054498">
    <property type="component" value="Unassembled WGS sequence"/>
</dbReference>
<feature type="chain" id="PRO_5002261262" description="CNNM transmembrane domain-containing protein" evidence="2">
    <location>
        <begin position="22"/>
        <end position="197"/>
    </location>
</feature>